<proteinExistence type="predicted"/>
<evidence type="ECO:0000256" key="1">
    <source>
        <dbReference type="SAM" id="Phobius"/>
    </source>
</evidence>
<reference evidence="2 3" key="1">
    <citation type="submission" date="2019-08" db="EMBL/GenBank/DDBJ databases">
        <authorList>
            <person name="Peeters C."/>
        </authorList>
    </citation>
    <scope>NUCLEOTIDE SEQUENCE [LARGE SCALE GENOMIC DNA]</scope>
    <source>
        <strain evidence="2 3">LMG 20602</strain>
    </source>
</reference>
<sequence length="153" mass="16084">MVRTTPIDGTGSSARIHRAAIESADDARITIDFPPTPDDVRLRSQTLSRLSRAGYASGLTGLAVTVLGVAGLASSAYLSVQAAAEVEAPDGADADRWVEFGLCGGLAVLSSLVVTFGLSQVCLSVKERRRAEQDWGAFSTRVQFESSRPGARS</sequence>
<keyword evidence="1" id="KW-1133">Transmembrane helix</keyword>
<accession>A0ABY6W3E5</accession>
<evidence type="ECO:0008006" key="4">
    <source>
        <dbReference type="Google" id="ProtNLM"/>
    </source>
</evidence>
<name>A0ABY6W3E5_9BURK</name>
<comment type="caution">
    <text evidence="2">The sequence shown here is derived from an EMBL/GenBank/DDBJ whole genome shotgun (WGS) entry which is preliminary data.</text>
</comment>
<organism evidence="2 3">
    <name type="scientific">Pandoraea capi</name>
    <dbReference type="NCBI Taxonomy" id="2508286"/>
    <lineage>
        <taxon>Bacteria</taxon>
        <taxon>Pseudomonadati</taxon>
        <taxon>Pseudomonadota</taxon>
        <taxon>Betaproteobacteria</taxon>
        <taxon>Burkholderiales</taxon>
        <taxon>Burkholderiaceae</taxon>
        <taxon>Pandoraea</taxon>
    </lineage>
</organism>
<keyword evidence="3" id="KW-1185">Reference proteome</keyword>
<evidence type="ECO:0000313" key="2">
    <source>
        <dbReference type="EMBL" id="VVE21137.1"/>
    </source>
</evidence>
<keyword evidence="1" id="KW-0472">Membrane</keyword>
<gene>
    <name evidence="2" type="ORF">PCA20602_03149</name>
</gene>
<evidence type="ECO:0000313" key="3">
    <source>
        <dbReference type="Proteomes" id="UP000366065"/>
    </source>
</evidence>
<protein>
    <recommendedName>
        <fullName evidence="4">Transmembrane protein</fullName>
    </recommendedName>
</protein>
<feature type="transmembrane region" description="Helical" evidence="1">
    <location>
        <begin position="53"/>
        <end position="77"/>
    </location>
</feature>
<dbReference type="EMBL" id="CABPRV010000007">
    <property type="protein sequence ID" value="VVE21137.1"/>
    <property type="molecule type" value="Genomic_DNA"/>
</dbReference>
<keyword evidence="1" id="KW-0812">Transmembrane</keyword>
<dbReference type="Proteomes" id="UP000366065">
    <property type="component" value="Unassembled WGS sequence"/>
</dbReference>
<feature type="transmembrane region" description="Helical" evidence="1">
    <location>
        <begin position="97"/>
        <end position="123"/>
    </location>
</feature>